<organism evidence="4">
    <name type="scientific">Caldilinea aerophila</name>
    <dbReference type="NCBI Taxonomy" id="133453"/>
    <lineage>
        <taxon>Bacteria</taxon>
        <taxon>Bacillati</taxon>
        <taxon>Chloroflexota</taxon>
        <taxon>Caldilineae</taxon>
        <taxon>Caldilineales</taxon>
        <taxon>Caldilineaceae</taxon>
        <taxon>Caldilinea</taxon>
    </lineage>
</organism>
<gene>
    <name evidence="4" type="ORF">ENQ20_19770</name>
</gene>
<dbReference type="EMBL" id="DSMG01000198">
    <property type="protein sequence ID" value="HDX33694.1"/>
    <property type="molecule type" value="Genomic_DNA"/>
</dbReference>
<keyword evidence="2" id="KW-0472">Membrane</keyword>
<keyword evidence="2" id="KW-0812">Transmembrane</keyword>
<feature type="region of interest" description="Disordered" evidence="1">
    <location>
        <begin position="1"/>
        <end position="30"/>
    </location>
</feature>
<keyword evidence="2" id="KW-1133">Transmembrane helix</keyword>
<feature type="transmembrane region" description="Helical" evidence="2">
    <location>
        <begin position="80"/>
        <end position="100"/>
    </location>
</feature>
<feature type="compositionally biased region" description="Gly residues" evidence="1">
    <location>
        <begin position="15"/>
        <end position="26"/>
    </location>
</feature>
<dbReference type="InterPro" id="IPR019886">
    <property type="entry name" value="Na_symporter_ssu"/>
</dbReference>
<accession>A0A7C1FL56</accession>
<dbReference type="Pfam" id="PF13937">
    <property type="entry name" value="DUF4212"/>
    <property type="match status" value="1"/>
</dbReference>
<dbReference type="AlphaFoldDB" id="A0A7C1FL56"/>
<evidence type="ECO:0000256" key="1">
    <source>
        <dbReference type="SAM" id="MobiDB-lite"/>
    </source>
</evidence>
<protein>
    <submittedName>
        <fullName evidence="4">DUF4212 domain-containing protein</fullName>
    </submittedName>
</protein>
<evidence type="ECO:0000256" key="2">
    <source>
        <dbReference type="SAM" id="Phobius"/>
    </source>
</evidence>
<evidence type="ECO:0000259" key="3">
    <source>
        <dbReference type="Pfam" id="PF13937"/>
    </source>
</evidence>
<name>A0A7C1FL56_9CHLR</name>
<feature type="compositionally biased region" description="Polar residues" evidence="1">
    <location>
        <begin position="1"/>
        <end position="10"/>
    </location>
</feature>
<dbReference type="NCBIfam" id="TIGR03647">
    <property type="entry name" value="Na_symport_sm"/>
    <property type="match status" value="1"/>
</dbReference>
<evidence type="ECO:0000313" key="4">
    <source>
        <dbReference type="EMBL" id="HDX33694.1"/>
    </source>
</evidence>
<comment type="caution">
    <text evidence="4">The sequence shown here is derived from an EMBL/GenBank/DDBJ whole genome shotgun (WGS) entry which is preliminary data.</text>
</comment>
<proteinExistence type="predicted"/>
<feature type="domain" description="Sodium symporter small subunit" evidence="3">
    <location>
        <begin position="35"/>
        <end position="111"/>
    </location>
</feature>
<sequence length="112" mass="12754">MTKTATPTKKTNGKGAQGGGRQGGGRQKWSPERANAYWKRNLRLIGILLAIWFIVSYLFGLILANPLYGMRVGQLPMSFWFAQQGAIIVFVILIFVYCWVMDRVDKEFDVHE</sequence>
<feature type="transmembrane region" description="Helical" evidence="2">
    <location>
        <begin position="44"/>
        <end position="68"/>
    </location>
</feature>
<reference evidence="4" key="1">
    <citation type="journal article" date="2020" name="mSystems">
        <title>Genome- and Community-Level Interaction Insights into Carbon Utilization and Element Cycling Functions of Hydrothermarchaeota in Hydrothermal Sediment.</title>
        <authorList>
            <person name="Zhou Z."/>
            <person name="Liu Y."/>
            <person name="Xu W."/>
            <person name="Pan J."/>
            <person name="Luo Z.H."/>
            <person name="Li M."/>
        </authorList>
    </citation>
    <scope>NUCLEOTIDE SEQUENCE [LARGE SCALE GENOMIC DNA]</scope>
    <source>
        <strain evidence="4">SpSt-289</strain>
    </source>
</reference>